<evidence type="ECO:0000256" key="7">
    <source>
        <dbReference type="SAM" id="MobiDB-lite"/>
    </source>
</evidence>
<accession>A0A8B9APG6</accession>
<dbReference type="GO" id="GO:0005789">
    <property type="term" value="C:endoplasmic reticulum membrane"/>
    <property type="evidence" value="ECO:0007669"/>
    <property type="project" value="UniProtKB-SubCell"/>
</dbReference>
<keyword evidence="3 6" id="KW-0256">Endoplasmic reticulum</keyword>
<comment type="subcellular location">
    <subcellularLocation>
        <location evidence="1 6">Endoplasmic reticulum membrane</location>
        <topology evidence="1 6">Multi-pass membrane protein</topology>
    </subcellularLocation>
</comment>
<dbReference type="PANTHER" id="PTHR10994:SF177">
    <property type="entry name" value="RETICULON-LIKE PROTEIN B15"/>
    <property type="match status" value="1"/>
</dbReference>
<evidence type="ECO:0000256" key="1">
    <source>
        <dbReference type="ARBA" id="ARBA00004477"/>
    </source>
</evidence>
<dbReference type="RefSeq" id="XP_038988295.1">
    <property type="nucleotide sequence ID" value="XM_039132367.1"/>
</dbReference>
<keyword evidence="4 6" id="KW-1133">Transmembrane helix</keyword>
<feature type="transmembrane region" description="Helical" evidence="6">
    <location>
        <begin position="188"/>
        <end position="212"/>
    </location>
</feature>
<feature type="transmembrane region" description="Helical" evidence="6">
    <location>
        <begin position="92"/>
        <end position="110"/>
    </location>
</feature>
<protein>
    <recommendedName>
        <fullName evidence="6">Reticulon-like protein</fullName>
    </recommendedName>
</protein>
<evidence type="ECO:0000259" key="8">
    <source>
        <dbReference type="PROSITE" id="PS50845"/>
    </source>
</evidence>
<sequence>MAEAAVEETIHEYKGSSSSDSESEKPPSPGFKKKRLFGRKEPVHAVLGGGKPADIILWRNKQMSASILASATVLWLLFECIGYHFLTFICHSLIFFLVVLFLWSNAASFINRSPPNFPEVILPEDLFLSIAHSVKHKINETFAIFRYVASGKDLKKFLMVKLQYLISFCVICLRFSAGKIVVQVITGLWVLSIIGSWFSFLTFFYIVFVLLYSLPALYEKYEDQVDAAAEKAAIKMNKQYAVLDEKLLCKIPRCPFSDKKQH</sequence>
<evidence type="ECO:0000256" key="4">
    <source>
        <dbReference type="ARBA" id="ARBA00022989"/>
    </source>
</evidence>
<dbReference type="PROSITE" id="PS50845">
    <property type="entry name" value="RETICULON"/>
    <property type="match status" value="1"/>
</dbReference>
<evidence type="ECO:0000256" key="5">
    <source>
        <dbReference type="ARBA" id="ARBA00023136"/>
    </source>
</evidence>
<name>A0A8B9APG6_PHODC</name>
<feature type="region of interest" description="Disordered" evidence="7">
    <location>
        <begin position="1"/>
        <end position="34"/>
    </location>
</feature>
<evidence type="ECO:0000256" key="2">
    <source>
        <dbReference type="ARBA" id="ARBA00022692"/>
    </source>
</evidence>
<dbReference type="Pfam" id="PF02453">
    <property type="entry name" value="Reticulon"/>
    <property type="match status" value="2"/>
</dbReference>
<dbReference type="Proteomes" id="UP000228380">
    <property type="component" value="Chromosome 12"/>
</dbReference>
<evidence type="ECO:0000256" key="6">
    <source>
        <dbReference type="RuleBase" id="RU363132"/>
    </source>
</evidence>
<dbReference type="GeneID" id="103705914"/>
<dbReference type="InterPro" id="IPR045064">
    <property type="entry name" value="Reticulon-like"/>
</dbReference>
<feature type="transmembrane region" description="Helical" evidence="6">
    <location>
        <begin position="162"/>
        <end position="182"/>
    </location>
</feature>
<gene>
    <name evidence="10" type="primary">LOC103705914</name>
</gene>
<dbReference type="AlphaFoldDB" id="A0A8B9APG6"/>
<keyword evidence="9" id="KW-1185">Reference proteome</keyword>
<dbReference type="GO" id="GO:0009617">
    <property type="term" value="P:response to bacterium"/>
    <property type="evidence" value="ECO:0007669"/>
    <property type="project" value="InterPro"/>
</dbReference>
<reference evidence="10" key="2">
    <citation type="submission" date="2025-08" db="UniProtKB">
        <authorList>
            <consortium name="RefSeq"/>
        </authorList>
    </citation>
    <scope>IDENTIFICATION</scope>
    <source>
        <tissue evidence="10">Young leaves</tissue>
    </source>
</reference>
<evidence type="ECO:0000313" key="10">
    <source>
        <dbReference type="RefSeq" id="XP_038988295.1"/>
    </source>
</evidence>
<feature type="domain" description="Reticulon" evidence="8">
    <location>
        <begin position="52"/>
        <end position="262"/>
    </location>
</feature>
<keyword evidence="2 6" id="KW-0812">Transmembrane</keyword>
<organism evidence="9 10">
    <name type="scientific">Phoenix dactylifera</name>
    <name type="common">Date palm</name>
    <dbReference type="NCBI Taxonomy" id="42345"/>
    <lineage>
        <taxon>Eukaryota</taxon>
        <taxon>Viridiplantae</taxon>
        <taxon>Streptophyta</taxon>
        <taxon>Embryophyta</taxon>
        <taxon>Tracheophyta</taxon>
        <taxon>Spermatophyta</taxon>
        <taxon>Magnoliopsida</taxon>
        <taxon>Liliopsida</taxon>
        <taxon>Arecaceae</taxon>
        <taxon>Coryphoideae</taxon>
        <taxon>Phoeniceae</taxon>
        <taxon>Phoenix</taxon>
    </lineage>
</organism>
<keyword evidence="5 6" id="KW-0472">Membrane</keyword>
<dbReference type="PANTHER" id="PTHR10994">
    <property type="entry name" value="RETICULON"/>
    <property type="match status" value="1"/>
</dbReference>
<reference evidence="9" key="1">
    <citation type="journal article" date="2019" name="Nat. Commun.">
        <title>Genome-wide association mapping of date palm fruit traits.</title>
        <authorList>
            <person name="Hazzouri K.M."/>
            <person name="Gros-Balthazard M."/>
            <person name="Flowers J.M."/>
            <person name="Copetti D."/>
            <person name="Lemansour A."/>
            <person name="Lebrun M."/>
            <person name="Masmoudi K."/>
            <person name="Ferrand S."/>
            <person name="Dhar M.I."/>
            <person name="Fresquez Z.A."/>
            <person name="Rosas U."/>
            <person name="Zhang J."/>
            <person name="Talag J."/>
            <person name="Lee S."/>
            <person name="Kudrna D."/>
            <person name="Powell R.F."/>
            <person name="Leitch I.J."/>
            <person name="Krueger R.R."/>
            <person name="Wing R.A."/>
            <person name="Amiri K.M.A."/>
            <person name="Purugganan M.D."/>
        </authorList>
    </citation>
    <scope>NUCLEOTIDE SEQUENCE [LARGE SCALE GENOMIC DNA]</scope>
    <source>
        <strain evidence="9">cv. Khalas</strain>
    </source>
</reference>
<proteinExistence type="predicted"/>
<dbReference type="InterPro" id="IPR003388">
    <property type="entry name" value="Reticulon"/>
</dbReference>
<evidence type="ECO:0000256" key="3">
    <source>
        <dbReference type="ARBA" id="ARBA00022824"/>
    </source>
</evidence>
<evidence type="ECO:0000313" key="9">
    <source>
        <dbReference type="Proteomes" id="UP000228380"/>
    </source>
</evidence>